<dbReference type="Gene3D" id="2.60.40.3350">
    <property type="match status" value="1"/>
</dbReference>
<accession>A0AAN1SHI2</accession>
<evidence type="ECO:0000259" key="2">
    <source>
        <dbReference type="Pfam" id="PF10651"/>
    </source>
</evidence>
<dbReference type="Proteomes" id="UP000002663">
    <property type="component" value="Chromosome"/>
</dbReference>
<proteinExistence type="predicted"/>
<dbReference type="Gene3D" id="1.20.5.1230">
    <property type="entry name" value="Apolipoprotein A-I"/>
    <property type="match status" value="1"/>
</dbReference>
<evidence type="ECO:0000256" key="1">
    <source>
        <dbReference type="SAM" id="MobiDB-lite"/>
    </source>
</evidence>
<dbReference type="SUPFAM" id="SSF58113">
    <property type="entry name" value="Apolipoprotein A-I"/>
    <property type="match status" value="1"/>
</dbReference>
<dbReference type="RefSeq" id="WP_014125165.1">
    <property type="nucleotide sequence ID" value="NC_016052.1"/>
</dbReference>
<dbReference type="EMBL" id="AP012046">
    <property type="protein sequence ID" value="BAK95123.1"/>
    <property type="molecule type" value="Genomic_DNA"/>
</dbReference>
<dbReference type="KEGG" id="thl:TEH_17960"/>
<feature type="domain" description="BppU N-terminal" evidence="2">
    <location>
        <begin position="10"/>
        <end position="153"/>
    </location>
</feature>
<dbReference type="AlphaFoldDB" id="A0AAN1SHI2"/>
<evidence type="ECO:0000313" key="4">
    <source>
        <dbReference type="Proteomes" id="UP000002663"/>
    </source>
</evidence>
<dbReference type="InterPro" id="IPR018913">
    <property type="entry name" value="BppU_N"/>
</dbReference>
<organism evidence="3 4">
    <name type="scientific">Tetragenococcus halophilus (strain DSM 20338 / JCM 20259 / NCIMB 9735 / NBRC 12172)</name>
    <name type="common">Pediococcus halophilus</name>
    <dbReference type="NCBI Taxonomy" id="945021"/>
    <lineage>
        <taxon>Bacteria</taxon>
        <taxon>Bacillati</taxon>
        <taxon>Bacillota</taxon>
        <taxon>Bacilli</taxon>
        <taxon>Lactobacillales</taxon>
        <taxon>Enterococcaceae</taxon>
        <taxon>Tetragenococcus</taxon>
    </lineage>
</organism>
<reference evidence="3 4" key="1">
    <citation type="submission" date="2011-01" db="EMBL/GenBank/DDBJ databases">
        <title>Whole genome sequence of Tetragenococcus halophilus NBRC 12172.</title>
        <authorList>
            <person name="Nakazawa H."/>
            <person name="Omata S."/>
            <person name="Koga C."/>
            <person name="Watanabe Y."/>
            <person name="Katano Y."/>
            <person name="Ito N."/>
            <person name="Tsukatani N."/>
            <person name="Ankai A."/>
            <person name="Oguchi A."/>
            <person name="Fukui S."/>
            <person name="Yashiro I."/>
            <person name="Kamata S."/>
            <person name="Hashimoto Y."/>
            <person name="Yamazaki J."/>
            <person name="Taguchi H."/>
            <person name="Tanaka A."/>
            <person name="Koyama T."/>
            <person name="Ichige A."/>
            <person name="Hanya Y."/>
            <person name="Tanikawa S."/>
            <person name="Yamazaki S."/>
            <person name="Fujita N."/>
        </authorList>
    </citation>
    <scope>NUCLEOTIDE SEQUENCE [LARGE SCALE GENOMIC DNA]</scope>
    <source>
        <strain evidence="4">DSM 20338 / JCM 20259 / NCIMB 9735 / NBRC 12172</strain>
    </source>
</reference>
<dbReference type="Pfam" id="PF10651">
    <property type="entry name" value="BppU_N"/>
    <property type="match status" value="1"/>
</dbReference>
<name>A0AAN1SHI2_TETHN</name>
<evidence type="ECO:0000313" key="3">
    <source>
        <dbReference type="EMBL" id="BAK95123.1"/>
    </source>
</evidence>
<sequence>MPILKKGEIEAKATAYDTGVKSTGYVFYSYDKKASALFFQFRNQNGETTDIANAKIRLLLIKNDDEGKEFIPSQEDFEIISKLGGKAKFVLPEMLLAYQGKVTGYIYLDFEDGSQTDEGQFTFRIRRSMITHVLPEAGDKYVQDFEDVKERVEQAGDSATKDIEKAKDDAESQIGDYVGEVKSAKDSTIEDIDKALPEVVESAKQDISSSASDVQSIADKATSDIKSHVDAVENAKNSTVGDIEKAKDDAESQIGDYVDEVESAKQDISSSASDVQSKASEANEDIDDLVKSTEDARDEAVKTMSELDYSDRNLLVSDNLLSYSSYNETPVVEENGRKITTKYVTDQTNTVTLRDRNLDPCGKYTISGRIEINGKPITRETISRQVINTNHDRSKNERLEVFSDGSFVATETYDSEANYWIIKTSFVGIKPGDVITFYDLQFQPGSVATPWQPAMGDYDAKIKRLEKAIINLGGSI</sequence>
<gene>
    <name evidence="3" type="ordered locus">TEH_17960</name>
</gene>
<feature type="compositionally biased region" description="Low complexity" evidence="1">
    <location>
        <begin position="266"/>
        <end position="280"/>
    </location>
</feature>
<protein>
    <recommendedName>
        <fullName evidence="2">BppU N-terminal domain-containing protein</fullName>
    </recommendedName>
</protein>
<feature type="region of interest" description="Disordered" evidence="1">
    <location>
        <begin position="263"/>
        <end position="285"/>
    </location>
</feature>